<proteinExistence type="predicted"/>
<dbReference type="Pfam" id="PF02643">
    <property type="entry name" value="DUF192"/>
    <property type="match status" value="1"/>
</dbReference>
<gene>
    <name evidence="2" type="ORF">CAL13_13585</name>
</gene>
<dbReference type="EMBL" id="CP021109">
    <property type="protein sequence ID" value="ARP88717.1"/>
    <property type="molecule type" value="Genomic_DNA"/>
</dbReference>
<feature type="compositionally biased region" description="Basic and acidic residues" evidence="1">
    <location>
        <begin position="296"/>
        <end position="342"/>
    </location>
</feature>
<evidence type="ECO:0000313" key="3">
    <source>
        <dbReference type="Proteomes" id="UP000194139"/>
    </source>
</evidence>
<reference evidence="2 3" key="1">
    <citation type="submission" date="2017-05" db="EMBL/GenBank/DDBJ databases">
        <title>Complete and WGS of Bordetella genogroups.</title>
        <authorList>
            <person name="Spilker T."/>
            <person name="LiPuma J."/>
        </authorList>
    </citation>
    <scope>NUCLEOTIDE SEQUENCE [LARGE SCALE GENOMIC DNA]</scope>
    <source>
        <strain evidence="2 3">AU17164</strain>
    </source>
</reference>
<feature type="compositionally biased region" description="Basic and acidic residues" evidence="1">
    <location>
        <begin position="196"/>
        <end position="228"/>
    </location>
</feature>
<evidence type="ECO:0008006" key="4">
    <source>
        <dbReference type="Google" id="ProtNLM"/>
    </source>
</evidence>
<name>A0A1W6Z5T5_9BORD</name>
<evidence type="ECO:0000313" key="2">
    <source>
        <dbReference type="EMBL" id="ARP88717.1"/>
    </source>
</evidence>
<dbReference type="Gene3D" id="2.60.120.1140">
    <property type="entry name" value="Protein of unknown function DUF192"/>
    <property type="match status" value="1"/>
</dbReference>
<feature type="region of interest" description="Disordered" evidence="1">
    <location>
        <begin position="293"/>
        <end position="355"/>
    </location>
</feature>
<dbReference type="Proteomes" id="UP000194139">
    <property type="component" value="Chromosome"/>
</dbReference>
<feature type="compositionally biased region" description="Basic and acidic residues" evidence="1">
    <location>
        <begin position="244"/>
        <end position="254"/>
    </location>
</feature>
<accession>A0A1W6Z5T5</accession>
<dbReference type="AlphaFoldDB" id="A0A1W6Z5T5"/>
<keyword evidence="3" id="KW-1185">Reference proteome</keyword>
<protein>
    <recommendedName>
        <fullName evidence="4">DUF192 domain-containing protein</fullName>
    </recommendedName>
</protein>
<dbReference type="InterPro" id="IPR003795">
    <property type="entry name" value="DUF192"/>
</dbReference>
<sequence length="355" mass="39487">MNTGGRAALPASAAGDSAGAWRVRVRLLRVATWKGRLRGLLWRGRPRPGVGLWLLPCRAVHTFGMRYPLDIVFLDRKRRVVSVVRGLAPRRAALCLRAASVVELEAGVIAFENGGVGRIEAAVQNAARGDVHGDLDGVDQGGRKTKRYQGAGAEIDAQEYRRPGQPVNGECPLVAPACDAREEQRLHQPHVVPGDQHGRMPEQRRDNDVQRTEHQQRRAQRFQERRQVAGDGGCADAFGQFLGEGHEGDQAGDHAKRRVQRPKDKQLFQDAGFLQRLEPHRRQHGAVGIDVFAGGQRHEGDDGHHADEKQRADRRREGCEKNQQADRQRPREQGQRLAHEQPEPVACPLPTGRCR</sequence>
<feature type="region of interest" description="Disordered" evidence="1">
    <location>
        <begin position="190"/>
        <end position="264"/>
    </location>
</feature>
<dbReference type="InterPro" id="IPR038695">
    <property type="entry name" value="Saro_0823-like_sf"/>
</dbReference>
<organism evidence="2 3">
    <name type="scientific">Bordetella genomosp. 9</name>
    <dbReference type="NCBI Taxonomy" id="1416803"/>
    <lineage>
        <taxon>Bacteria</taxon>
        <taxon>Pseudomonadati</taxon>
        <taxon>Pseudomonadota</taxon>
        <taxon>Betaproteobacteria</taxon>
        <taxon>Burkholderiales</taxon>
        <taxon>Alcaligenaceae</taxon>
        <taxon>Bordetella</taxon>
    </lineage>
</organism>
<evidence type="ECO:0000256" key="1">
    <source>
        <dbReference type="SAM" id="MobiDB-lite"/>
    </source>
</evidence>